<accession>A0A1H8SIT1</accession>
<sequence length="140" mass="15884">MSRTDVSLRRTPDGRRLEVARTVDAPADTVWEVLIDPSQWSEWGPSVAAVDCAADRIRTGTTGRVRVAGVWIPFEIDRCDDENYRWTWRVATVPATGHRVDPLGEHRCRAVFEVPLLAAGYAVVCERALRRIERLATRRE</sequence>
<evidence type="ECO:0000313" key="2">
    <source>
        <dbReference type="Proteomes" id="UP000199126"/>
    </source>
</evidence>
<dbReference type="OrthoDB" id="66844at2157"/>
<dbReference type="Proteomes" id="UP000199126">
    <property type="component" value="Unassembled WGS sequence"/>
</dbReference>
<dbReference type="RefSeq" id="WP_089824143.1">
    <property type="nucleotide sequence ID" value="NZ_FODV01000005.1"/>
</dbReference>
<gene>
    <name evidence="1" type="ORF">SAMN04487948_105104</name>
</gene>
<dbReference type="AlphaFoldDB" id="A0A1H8SIT1"/>
<keyword evidence="2" id="KW-1185">Reference proteome</keyword>
<dbReference type="Gene3D" id="3.30.530.20">
    <property type="match status" value="1"/>
</dbReference>
<organism evidence="1 2">
    <name type="scientific">Halogranum amylolyticum</name>
    <dbReference type="NCBI Taxonomy" id="660520"/>
    <lineage>
        <taxon>Archaea</taxon>
        <taxon>Methanobacteriati</taxon>
        <taxon>Methanobacteriota</taxon>
        <taxon>Stenosarchaea group</taxon>
        <taxon>Halobacteria</taxon>
        <taxon>Halobacteriales</taxon>
        <taxon>Haloferacaceae</taxon>
    </lineage>
</organism>
<proteinExistence type="predicted"/>
<dbReference type="InterPro" id="IPR019587">
    <property type="entry name" value="Polyketide_cyclase/dehydratase"/>
</dbReference>
<dbReference type="EMBL" id="FODV01000005">
    <property type="protein sequence ID" value="SEO78188.1"/>
    <property type="molecule type" value="Genomic_DNA"/>
</dbReference>
<protein>
    <submittedName>
        <fullName evidence="1">Polyketide cyclase / dehydrase and lipid transport</fullName>
    </submittedName>
</protein>
<name>A0A1H8SIT1_9EURY</name>
<dbReference type="InterPro" id="IPR023393">
    <property type="entry name" value="START-like_dom_sf"/>
</dbReference>
<evidence type="ECO:0000313" key="1">
    <source>
        <dbReference type="EMBL" id="SEO78188.1"/>
    </source>
</evidence>
<reference evidence="2" key="1">
    <citation type="submission" date="2016-10" db="EMBL/GenBank/DDBJ databases">
        <authorList>
            <person name="Varghese N."/>
            <person name="Submissions S."/>
        </authorList>
    </citation>
    <scope>NUCLEOTIDE SEQUENCE [LARGE SCALE GENOMIC DNA]</scope>
    <source>
        <strain evidence="2">CGMCC 1.10121</strain>
    </source>
</reference>
<dbReference type="SUPFAM" id="SSF55961">
    <property type="entry name" value="Bet v1-like"/>
    <property type="match status" value="1"/>
</dbReference>
<dbReference type="Pfam" id="PF10604">
    <property type="entry name" value="Polyketide_cyc2"/>
    <property type="match status" value="1"/>
</dbReference>